<feature type="chain" id="PRO_5019051302" description="Ig-like domain-containing protein" evidence="4">
    <location>
        <begin position="18"/>
        <end position="190"/>
    </location>
</feature>
<reference evidence="6" key="3">
    <citation type="submission" date="2025-09" db="UniProtKB">
        <authorList>
            <consortium name="Ensembl"/>
        </authorList>
    </citation>
    <scope>IDENTIFICATION</scope>
</reference>
<feature type="signal peptide" evidence="4">
    <location>
        <begin position="1"/>
        <end position="17"/>
    </location>
</feature>
<accession>A0A452IHR0</accession>
<dbReference type="AlphaFoldDB" id="A0A452IHR0"/>
<name>A0A452IHR0_9SAUR</name>
<keyword evidence="7" id="KW-1185">Reference proteome</keyword>
<dbReference type="InterPro" id="IPR007110">
    <property type="entry name" value="Ig-like_dom"/>
</dbReference>
<evidence type="ECO:0000256" key="1">
    <source>
        <dbReference type="ARBA" id="ARBA00022729"/>
    </source>
</evidence>
<evidence type="ECO:0000256" key="4">
    <source>
        <dbReference type="SAM" id="SignalP"/>
    </source>
</evidence>
<evidence type="ECO:0000313" key="7">
    <source>
        <dbReference type="Proteomes" id="UP000291020"/>
    </source>
</evidence>
<dbReference type="Ensembl" id="ENSGAGT00000030770.1">
    <property type="protein sequence ID" value="ENSGAGP00000027079.1"/>
    <property type="gene ID" value="ENSGAGG00000019703.1"/>
</dbReference>
<protein>
    <recommendedName>
        <fullName evidence="5">Ig-like domain-containing protein</fullName>
    </recommendedName>
</protein>
<evidence type="ECO:0000256" key="3">
    <source>
        <dbReference type="ARBA" id="ARBA00023319"/>
    </source>
</evidence>
<evidence type="ECO:0000259" key="5">
    <source>
        <dbReference type="PROSITE" id="PS50835"/>
    </source>
</evidence>
<dbReference type="FunFam" id="2.60.40.10:FF:000049">
    <property type="entry name" value="Leukocyte immunoglobulin-like receptor subfamily B member 1"/>
    <property type="match status" value="1"/>
</dbReference>
<proteinExistence type="predicted"/>
<dbReference type="PROSITE" id="PS50835">
    <property type="entry name" value="IG_LIKE"/>
    <property type="match status" value="1"/>
</dbReference>
<sequence>VWPHLTPLAALVAVSVATLQLPCTWPSITITPSSVEGAVTLRCQCRCEARRLFLYKDGIQIHELDAAGDRGEFTIPSARCGDTGFYNCRSRSRSEPPNCSDPSDSVEIIVTDLGSGSASPLPAPHPGRPTKGLHADGMLRARLCPELWAQQRVHPAGKQGWSHWRVPSCLRFRAEGGRGIPAPRGPCGVT</sequence>
<evidence type="ECO:0000313" key="6">
    <source>
        <dbReference type="Ensembl" id="ENSGAGP00000027079.1"/>
    </source>
</evidence>
<reference evidence="6" key="2">
    <citation type="submission" date="2025-08" db="UniProtKB">
        <authorList>
            <consortium name="Ensembl"/>
        </authorList>
    </citation>
    <scope>IDENTIFICATION</scope>
</reference>
<organism evidence="6 7">
    <name type="scientific">Gopherus agassizii</name>
    <name type="common">Agassiz's desert tortoise</name>
    <dbReference type="NCBI Taxonomy" id="38772"/>
    <lineage>
        <taxon>Eukaryota</taxon>
        <taxon>Metazoa</taxon>
        <taxon>Chordata</taxon>
        <taxon>Craniata</taxon>
        <taxon>Vertebrata</taxon>
        <taxon>Euteleostomi</taxon>
        <taxon>Archelosauria</taxon>
        <taxon>Testudinata</taxon>
        <taxon>Testudines</taxon>
        <taxon>Cryptodira</taxon>
        <taxon>Durocryptodira</taxon>
        <taxon>Testudinoidea</taxon>
        <taxon>Testudinidae</taxon>
        <taxon>Gopherus</taxon>
    </lineage>
</organism>
<dbReference type="GO" id="GO:0002764">
    <property type="term" value="P:immune response-regulating signaling pathway"/>
    <property type="evidence" value="ECO:0007669"/>
    <property type="project" value="TreeGrafter"/>
</dbReference>
<dbReference type="InterPro" id="IPR036179">
    <property type="entry name" value="Ig-like_dom_sf"/>
</dbReference>
<dbReference type="SUPFAM" id="SSF48726">
    <property type="entry name" value="Immunoglobulin"/>
    <property type="match status" value="1"/>
</dbReference>
<dbReference type="Proteomes" id="UP000291020">
    <property type="component" value="Unassembled WGS sequence"/>
</dbReference>
<dbReference type="InterPro" id="IPR013783">
    <property type="entry name" value="Ig-like_fold"/>
</dbReference>
<keyword evidence="1 4" id="KW-0732">Signal</keyword>
<evidence type="ECO:0000256" key="2">
    <source>
        <dbReference type="ARBA" id="ARBA00023157"/>
    </source>
</evidence>
<reference evidence="7" key="1">
    <citation type="journal article" date="2017" name="PLoS ONE">
        <title>The Agassiz's desert tortoise genome provides a resource for the conservation of a threatened species.</title>
        <authorList>
            <person name="Tollis M."/>
            <person name="DeNardo D.F."/>
            <person name="Cornelius J.A."/>
            <person name="Dolby G.A."/>
            <person name="Edwards T."/>
            <person name="Henen B.T."/>
            <person name="Karl A.E."/>
            <person name="Murphy R.W."/>
            <person name="Kusumi K."/>
        </authorList>
    </citation>
    <scope>NUCLEOTIDE SEQUENCE [LARGE SCALE GENOMIC DNA]</scope>
</reference>
<keyword evidence="2" id="KW-1015">Disulfide bond</keyword>
<dbReference type="Gene3D" id="2.60.40.10">
    <property type="entry name" value="Immunoglobulins"/>
    <property type="match status" value="1"/>
</dbReference>
<dbReference type="PANTHER" id="PTHR11738:SF186">
    <property type="entry name" value="OSTEOCLAST-ASSOCIATED IMMUNOGLOBULIN-LIKE RECEPTOR"/>
    <property type="match status" value="1"/>
</dbReference>
<dbReference type="PANTHER" id="PTHR11738">
    <property type="entry name" value="MHC CLASS I NK CELL RECEPTOR"/>
    <property type="match status" value="1"/>
</dbReference>
<feature type="domain" description="Ig-like" evidence="5">
    <location>
        <begin position="26"/>
        <end position="111"/>
    </location>
</feature>
<dbReference type="InterPro" id="IPR050412">
    <property type="entry name" value="Ig-like_Receptors_ImmuneReg"/>
</dbReference>
<keyword evidence="3" id="KW-0393">Immunoglobulin domain</keyword>